<dbReference type="Gene3D" id="3.60.15.10">
    <property type="entry name" value="Ribonuclease Z/Hydroxyacylglutathione hydrolase-like"/>
    <property type="match status" value="2"/>
</dbReference>
<dbReference type="PANTHER" id="PTHR30619">
    <property type="entry name" value="DNA INTERNALIZATION/COMPETENCE PROTEIN COMEC/REC2"/>
    <property type="match status" value="1"/>
</dbReference>
<dbReference type="NCBIfam" id="TIGR00361">
    <property type="entry name" value="ComEC_Rec2"/>
    <property type="match status" value="1"/>
</dbReference>
<comment type="caution">
    <text evidence="8">The sequence shown here is derived from an EMBL/GenBank/DDBJ whole genome shotgun (WGS) entry which is preliminary data.</text>
</comment>
<keyword evidence="8" id="KW-0378">Hydrolase</keyword>
<dbReference type="AlphaFoldDB" id="A0A1B7JDP8"/>
<evidence type="ECO:0000256" key="4">
    <source>
        <dbReference type="ARBA" id="ARBA00022989"/>
    </source>
</evidence>
<dbReference type="PATRIC" id="fig|1354264.4.peg.4463"/>
<dbReference type="GO" id="GO:0030420">
    <property type="term" value="P:establishment of competence for transformation"/>
    <property type="evidence" value="ECO:0007669"/>
    <property type="project" value="InterPro"/>
</dbReference>
<dbReference type="PANTHER" id="PTHR30619:SF1">
    <property type="entry name" value="RECOMBINATION PROTEIN 2"/>
    <property type="match status" value="1"/>
</dbReference>
<dbReference type="NCBIfam" id="NF008580">
    <property type="entry name" value="PRK11539.1"/>
    <property type="match status" value="1"/>
</dbReference>
<dbReference type="InterPro" id="IPR004797">
    <property type="entry name" value="Competence_ComEC/Rec2"/>
</dbReference>
<keyword evidence="5 6" id="KW-0472">Membrane</keyword>
<evidence type="ECO:0000256" key="2">
    <source>
        <dbReference type="ARBA" id="ARBA00022475"/>
    </source>
</evidence>
<gene>
    <name evidence="8" type="ORF">M989_04310</name>
</gene>
<feature type="transmembrane region" description="Helical" evidence="6">
    <location>
        <begin position="444"/>
        <end position="465"/>
    </location>
</feature>
<dbReference type="GO" id="GO:0005886">
    <property type="term" value="C:plasma membrane"/>
    <property type="evidence" value="ECO:0007669"/>
    <property type="project" value="UniProtKB-SubCell"/>
</dbReference>
<evidence type="ECO:0000259" key="7">
    <source>
        <dbReference type="SMART" id="SM00849"/>
    </source>
</evidence>
<dbReference type="InterPro" id="IPR001279">
    <property type="entry name" value="Metallo-B-lactamas"/>
</dbReference>
<organism evidence="8 9">
    <name type="scientific">Kluyvera georgiana ATCC 51603</name>
    <dbReference type="NCBI Taxonomy" id="1354264"/>
    <lineage>
        <taxon>Bacteria</taxon>
        <taxon>Pseudomonadati</taxon>
        <taxon>Pseudomonadota</taxon>
        <taxon>Gammaproteobacteria</taxon>
        <taxon>Enterobacterales</taxon>
        <taxon>Enterobacteriaceae</taxon>
        <taxon>Kluyvera</taxon>
    </lineage>
</organism>
<feature type="domain" description="Metallo-beta-lactamase" evidence="7">
    <location>
        <begin position="507"/>
        <end position="688"/>
    </location>
</feature>
<dbReference type="InterPro" id="IPR035681">
    <property type="entry name" value="ComA-like_MBL"/>
</dbReference>
<evidence type="ECO:0000256" key="6">
    <source>
        <dbReference type="SAM" id="Phobius"/>
    </source>
</evidence>
<evidence type="ECO:0000313" key="9">
    <source>
        <dbReference type="Proteomes" id="UP000078386"/>
    </source>
</evidence>
<dbReference type="Pfam" id="PF13567">
    <property type="entry name" value="DUF4131"/>
    <property type="match status" value="1"/>
</dbReference>
<dbReference type="RefSeq" id="WP_064548797.1">
    <property type="nucleotide sequence ID" value="NZ_LXEU01000088.1"/>
</dbReference>
<feature type="transmembrane region" description="Helical" evidence="6">
    <location>
        <begin position="472"/>
        <end position="490"/>
    </location>
</feature>
<name>A0A1B7JDP8_9ENTR</name>
<evidence type="ECO:0000256" key="3">
    <source>
        <dbReference type="ARBA" id="ARBA00022692"/>
    </source>
</evidence>
<evidence type="ECO:0000256" key="1">
    <source>
        <dbReference type="ARBA" id="ARBA00004651"/>
    </source>
</evidence>
<dbReference type="NCBIfam" id="TIGR00360">
    <property type="entry name" value="ComEC_N-term"/>
    <property type="match status" value="1"/>
</dbReference>
<dbReference type="EC" id="3.-.-.-" evidence="8"/>
<feature type="transmembrane region" description="Helical" evidence="6">
    <location>
        <begin position="24"/>
        <end position="42"/>
    </location>
</feature>
<dbReference type="SMART" id="SM00849">
    <property type="entry name" value="Lactamase_B"/>
    <property type="match status" value="1"/>
</dbReference>
<dbReference type="InterPro" id="IPR025405">
    <property type="entry name" value="DUF4131"/>
</dbReference>
<feature type="transmembrane region" description="Helical" evidence="6">
    <location>
        <begin position="388"/>
        <end position="410"/>
    </location>
</feature>
<dbReference type="InterPro" id="IPR036866">
    <property type="entry name" value="RibonucZ/Hydroxyglut_hydro"/>
</dbReference>
<protein>
    <submittedName>
        <fullName evidence="8">Metallo-beta-lactamase superfamily hydrolase</fullName>
        <ecNumber evidence="8">3.-.-.-</ecNumber>
    </submittedName>
</protein>
<sequence length="753" mass="83677">MRLPQLAGYMLAGILPLSVLPELPALWCIKLAIVGLILLSACGRLGRSASLVGLMFCWGVLAAWQVQWPALTLPGKNRQVELTITQTDGQTTHQGTITRLEGQRLFPGIAITLYGSYLPQPPCVGQRWQMTIRARPVHGQLNAGGFDSQRYALSQHRILTGRIISAGILESACSLRARYLTSLQTSLATYPWHDVMLALGMGERLSVAPEIKSLMQQTGTSHLMAISGLHIALGASLGWLLVRAVQFFLPVWLINWRLPLLVSLTSGFAYAALTGMQPPAMRTVVAATVCCLLRLHARRWAGWEVWLCCLATILFLDPLAVLSDSLWLSAAAVGALIFWYQWVPLPAWAYPRWFRPLASLIHLQLGLMLLLTPLQVMLFHGISVTSLLANLVAVPVVTFIAVPLILLAMFLHLCGPMTLETMTWYGADRVMALVFGYLRLLPTGWWNIGSAWLGISLLPWGALILWRLHGWLRFPALGLSLSILLAFPLWRKTPEDQWRVTMLDVGQGLAMVITRGDKALLYDTGLAWPGGDSGEQLIAPWLRWHGLTPQGIILSHDHLDHRGGLRSLRQSWPGMWVRSPLGWAGHQPCARGEAWQWQGLTFRALWPLPGKAQKGNNGSCVVRVDDGKNSILLTGDIELSAEMAMISRFWQPFASTIIQVPHHGSSTSSGMALIQRVGGEAALASASRYNAWHLPSTKVRARYLQRQYAWFDTPHQGQITLTFSADGWKIEGLRDQLLPRWYHQWFGETRDNG</sequence>
<dbReference type="CDD" id="cd07731">
    <property type="entry name" value="ComA-like_MBL-fold"/>
    <property type="match status" value="1"/>
</dbReference>
<dbReference type="SUPFAM" id="SSF56281">
    <property type="entry name" value="Metallo-hydrolase/oxidoreductase"/>
    <property type="match status" value="1"/>
</dbReference>
<evidence type="ECO:0000256" key="5">
    <source>
        <dbReference type="ARBA" id="ARBA00023136"/>
    </source>
</evidence>
<comment type="subcellular location">
    <subcellularLocation>
        <location evidence="1">Cell membrane</location>
        <topology evidence="1">Multi-pass membrane protein</topology>
    </subcellularLocation>
</comment>
<dbReference type="Pfam" id="PF03772">
    <property type="entry name" value="Competence"/>
    <property type="match status" value="1"/>
</dbReference>
<reference evidence="8 9" key="1">
    <citation type="submission" date="2016-04" db="EMBL/GenBank/DDBJ databases">
        <title>ATOL: Assembling a taxonomically balanced genome-scale reconstruction of the evolutionary history of the Enterobacteriaceae.</title>
        <authorList>
            <person name="Plunkett G.III."/>
            <person name="Neeno-Eckwall E.C."/>
            <person name="Glasner J.D."/>
            <person name="Perna N.T."/>
        </authorList>
    </citation>
    <scope>NUCLEOTIDE SEQUENCE [LARGE SCALE GENOMIC DNA]</scope>
    <source>
        <strain evidence="8 9">ATCC 51603</strain>
    </source>
</reference>
<proteinExistence type="predicted"/>
<feature type="transmembrane region" description="Helical" evidence="6">
    <location>
        <begin position="49"/>
        <end position="68"/>
    </location>
</feature>
<evidence type="ECO:0000313" key="8">
    <source>
        <dbReference type="EMBL" id="OAT45946.1"/>
    </source>
</evidence>
<feature type="transmembrane region" description="Helical" evidence="6">
    <location>
        <begin position="360"/>
        <end position="382"/>
    </location>
</feature>
<accession>A0A1B7JDP8</accession>
<dbReference type="Proteomes" id="UP000078386">
    <property type="component" value="Unassembled WGS sequence"/>
</dbReference>
<dbReference type="InterPro" id="IPR052159">
    <property type="entry name" value="Competence_DNA_uptake"/>
</dbReference>
<feature type="transmembrane region" description="Helical" evidence="6">
    <location>
        <begin position="303"/>
        <end position="321"/>
    </location>
</feature>
<dbReference type="Pfam" id="PF00753">
    <property type="entry name" value="Lactamase_B"/>
    <property type="match status" value="1"/>
</dbReference>
<dbReference type="EMBL" id="LXEU01000088">
    <property type="protein sequence ID" value="OAT45946.1"/>
    <property type="molecule type" value="Genomic_DNA"/>
</dbReference>
<dbReference type="GO" id="GO:0016787">
    <property type="term" value="F:hydrolase activity"/>
    <property type="evidence" value="ECO:0007669"/>
    <property type="project" value="UniProtKB-KW"/>
</dbReference>
<feature type="transmembrane region" description="Helical" evidence="6">
    <location>
        <begin position="223"/>
        <end position="242"/>
    </location>
</feature>
<keyword evidence="4 6" id="KW-1133">Transmembrane helix</keyword>
<keyword evidence="3 6" id="KW-0812">Transmembrane</keyword>
<feature type="transmembrane region" description="Helical" evidence="6">
    <location>
        <begin position="327"/>
        <end position="348"/>
    </location>
</feature>
<keyword evidence="2" id="KW-1003">Cell membrane</keyword>
<feature type="transmembrane region" description="Helical" evidence="6">
    <location>
        <begin position="254"/>
        <end position="273"/>
    </location>
</feature>
<keyword evidence="9" id="KW-1185">Reference proteome</keyword>
<dbReference type="InterPro" id="IPR004477">
    <property type="entry name" value="ComEC_N"/>
</dbReference>